<keyword evidence="1" id="KW-0812">Transmembrane</keyword>
<name>A0A2T5C190_9BACT</name>
<dbReference type="EMBL" id="QAAD01000009">
    <property type="protein sequence ID" value="PTN08406.1"/>
    <property type="molecule type" value="Genomic_DNA"/>
</dbReference>
<keyword evidence="1" id="KW-1133">Transmembrane helix</keyword>
<evidence type="ECO:0000313" key="3">
    <source>
        <dbReference type="Proteomes" id="UP000243525"/>
    </source>
</evidence>
<gene>
    <name evidence="2" type="ORF">C8N47_109142</name>
</gene>
<sequence>MIRRLTGVRCKNLYDNQISETRCLFGLAFFFLFNGVIELLKNVNNSKKYEKQNGRVSVVLGGQGSHISNLRLFFSIFDCMPVRGIRSFTSRCRLLTTTESSFGAPGGQPSEARGWRCFLTLTCSCFSVTFNNYSVYYIGYNSKHAVNCFLVVVSSYEHFFVLKY</sequence>
<evidence type="ECO:0000256" key="1">
    <source>
        <dbReference type="SAM" id="Phobius"/>
    </source>
</evidence>
<keyword evidence="1" id="KW-0472">Membrane</keyword>
<organism evidence="2 3">
    <name type="scientific">Mangrovibacterium marinum</name>
    <dbReference type="NCBI Taxonomy" id="1639118"/>
    <lineage>
        <taxon>Bacteria</taxon>
        <taxon>Pseudomonadati</taxon>
        <taxon>Bacteroidota</taxon>
        <taxon>Bacteroidia</taxon>
        <taxon>Marinilabiliales</taxon>
        <taxon>Prolixibacteraceae</taxon>
        <taxon>Mangrovibacterium</taxon>
    </lineage>
</organism>
<proteinExistence type="predicted"/>
<keyword evidence="3" id="KW-1185">Reference proteome</keyword>
<dbReference type="Proteomes" id="UP000243525">
    <property type="component" value="Unassembled WGS sequence"/>
</dbReference>
<evidence type="ECO:0000313" key="2">
    <source>
        <dbReference type="EMBL" id="PTN08406.1"/>
    </source>
</evidence>
<feature type="transmembrane region" description="Helical" evidence="1">
    <location>
        <begin position="21"/>
        <end position="40"/>
    </location>
</feature>
<protein>
    <submittedName>
        <fullName evidence="2">Uncharacterized protein</fullName>
    </submittedName>
</protein>
<dbReference type="AlphaFoldDB" id="A0A2T5C190"/>
<comment type="caution">
    <text evidence="2">The sequence shown here is derived from an EMBL/GenBank/DDBJ whole genome shotgun (WGS) entry which is preliminary data.</text>
</comment>
<reference evidence="2 3" key="1">
    <citation type="submission" date="2018-04" db="EMBL/GenBank/DDBJ databases">
        <title>Genomic Encyclopedia of Archaeal and Bacterial Type Strains, Phase II (KMG-II): from individual species to whole genera.</title>
        <authorList>
            <person name="Goeker M."/>
        </authorList>
    </citation>
    <scope>NUCLEOTIDE SEQUENCE [LARGE SCALE GENOMIC DNA]</scope>
    <source>
        <strain evidence="2 3">DSM 28823</strain>
    </source>
</reference>
<accession>A0A2T5C190</accession>